<dbReference type="Proteomes" id="UP000472268">
    <property type="component" value="Chromosome 9"/>
</dbReference>
<keyword evidence="8" id="KW-0458">Lysosome</keyword>
<dbReference type="CDD" id="cd01056">
    <property type="entry name" value="Euk_Ferritin"/>
    <property type="match status" value="1"/>
</dbReference>
<accession>A0A673U8Q3</accession>
<evidence type="ECO:0000256" key="2">
    <source>
        <dbReference type="ARBA" id="ARBA00004419"/>
    </source>
</evidence>
<dbReference type="PROSITE" id="PS50905">
    <property type="entry name" value="FERRITIN_LIKE"/>
    <property type="match status" value="1"/>
</dbReference>
<dbReference type="Pfam" id="PF00210">
    <property type="entry name" value="Ferritin"/>
    <property type="match status" value="1"/>
</dbReference>
<evidence type="ECO:0000256" key="5">
    <source>
        <dbReference type="ARBA" id="ARBA00022723"/>
    </source>
</evidence>
<dbReference type="AlphaFoldDB" id="A0A673U8Q3"/>
<dbReference type="Gene3D" id="1.20.1260.10">
    <property type="match status" value="1"/>
</dbReference>
<dbReference type="PANTHER" id="PTHR11431">
    <property type="entry name" value="FERRITIN"/>
    <property type="match status" value="1"/>
</dbReference>
<keyword evidence="6" id="KW-0560">Oxidoreductase</keyword>
<reference evidence="15" key="2">
    <citation type="submission" date="2025-08" db="UniProtKB">
        <authorList>
            <consortium name="Ensembl"/>
        </authorList>
    </citation>
    <scope>IDENTIFICATION</scope>
</reference>
<evidence type="ECO:0000313" key="16">
    <source>
        <dbReference type="Proteomes" id="UP000472268"/>
    </source>
</evidence>
<evidence type="ECO:0000313" key="15">
    <source>
        <dbReference type="Ensembl" id="ENSSSUP00005017687.1"/>
    </source>
</evidence>
<evidence type="ECO:0000256" key="9">
    <source>
        <dbReference type="ARBA" id="ARBA00044959"/>
    </source>
</evidence>
<dbReference type="OMA" id="FDIDDMA"/>
<evidence type="ECO:0000259" key="14">
    <source>
        <dbReference type="PROSITE" id="PS50905"/>
    </source>
</evidence>
<comment type="catalytic activity">
    <reaction evidence="11">
        <text>4 Fe(2+) + O2 + 4 H(+) = 4 Fe(3+) + 2 H2O</text>
        <dbReference type="Rhea" id="RHEA:11148"/>
        <dbReference type="ChEBI" id="CHEBI:15377"/>
        <dbReference type="ChEBI" id="CHEBI:15378"/>
        <dbReference type="ChEBI" id="CHEBI:15379"/>
        <dbReference type="ChEBI" id="CHEBI:29033"/>
        <dbReference type="ChEBI" id="CHEBI:29034"/>
        <dbReference type="EC" id="1.16.3.1"/>
    </reaction>
</comment>
<keyword evidence="16" id="KW-1185">Reference proteome</keyword>
<evidence type="ECO:0000256" key="8">
    <source>
        <dbReference type="ARBA" id="ARBA00023228"/>
    </source>
</evidence>
<dbReference type="GO" id="GO:0005764">
    <property type="term" value="C:lysosome"/>
    <property type="evidence" value="ECO:0007669"/>
    <property type="project" value="UniProtKB-SubCell"/>
</dbReference>
<dbReference type="GO" id="GO:0008198">
    <property type="term" value="F:ferrous iron binding"/>
    <property type="evidence" value="ECO:0007669"/>
    <property type="project" value="TreeGrafter"/>
</dbReference>
<dbReference type="PANTHER" id="PTHR11431:SF37">
    <property type="entry name" value="FERRITIN HEAVY CHAIN"/>
    <property type="match status" value="1"/>
</dbReference>
<feature type="binding site" evidence="12">
    <location>
        <position position="71"/>
    </location>
    <ligand>
        <name>Fe cation</name>
        <dbReference type="ChEBI" id="CHEBI:24875"/>
        <label>1</label>
    </ligand>
</feature>
<evidence type="ECO:0000256" key="6">
    <source>
        <dbReference type="ARBA" id="ARBA00023002"/>
    </source>
</evidence>
<dbReference type="GO" id="GO:0008199">
    <property type="term" value="F:ferric iron binding"/>
    <property type="evidence" value="ECO:0007669"/>
    <property type="project" value="InterPro"/>
</dbReference>
<dbReference type="GO" id="GO:0006826">
    <property type="term" value="P:iron ion transport"/>
    <property type="evidence" value="ECO:0007669"/>
    <property type="project" value="InterPro"/>
</dbReference>
<keyword evidence="7 12" id="KW-0408">Iron</keyword>
<feature type="binding site" evidence="12">
    <location>
        <position position="29"/>
    </location>
    <ligand>
        <name>Fe cation</name>
        <dbReference type="ChEBI" id="CHEBI:24875"/>
        <label>1</label>
    </ligand>
</feature>
<dbReference type="InterPro" id="IPR012347">
    <property type="entry name" value="Ferritin-like"/>
</dbReference>
<dbReference type="InterPro" id="IPR009078">
    <property type="entry name" value="Ferritin-like_SF"/>
</dbReference>
<evidence type="ECO:0000256" key="7">
    <source>
        <dbReference type="ARBA" id="ARBA00023004"/>
    </source>
</evidence>
<dbReference type="InterPro" id="IPR009040">
    <property type="entry name" value="Ferritin-like_diiron"/>
</dbReference>
<dbReference type="Ensembl" id="ENSSSUT00005020145.1">
    <property type="protein sequence ID" value="ENSSSUP00005017687.1"/>
    <property type="gene ID" value="ENSSSUG00005011408.1"/>
</dbReference>
<comment type="subunit">
    <text evidence="9">Oligomer of 24 subunits. There are two types of subunits: L (light) chain and H (heavy) chain. The major chain can be light or heavy, depending on the species and tissue type. The functional molecule forms a roughly spherical shell with a diameter of 12 nm and contains a central cavity into which the insoluble mineral iron core is deposited. Interacts with NCOA4; NCOA4 promotes targeting of the iron-binding ferritin complex to autolysosomes following starvation or iron depletion.</text>
</comment>
<evidence type="ECO:0000256" key="11">
    <source>
        <dbReference type="ARBA" id="ARBA00047990"/>
    </source>
</evidence>
<name>A0A673U8Q3_SURSU</name>
<dbReference type="GO" id="GO:0006879">
    <property type="term" value="P:intracellular iron ion homeostasis"/>
    <property type="evidence" value="ECO:0007669"/>
    <property type="project" value="UniProtKB-KW"/>
</dbReference>
<comment type="similarity">
    <text evidence="3 13">Belongs to the ferritin family.</text>
</comment>
<evidence type="ECO:0000256" key="4">
    <source>
        <dbReference type="ARBA" id="ARBA00022434"/>
    </source>
</evidence>
<dbReference type="GO" id="GO:0004322">
    <property type="term" value="F:ferroxidase activity"/>
    <property type="evidence" value="ECO:0007669"/>
    <property type="project" value="UniProtKB-EC"/>
</dbReference>
<comment type="function">
    <text evidence="13">Stores iron in a soluble, non-toxic, readily available form. Important for iron homeostasis. Iron is taken up in the ferrous form and deposited as ferric hydroxides after oxidation.</text>
</comment>
<dbReference type="FunFam" id="1.20.1260.10:FF:000016">
    <property type="entry name" value="Ferritin heavy chain"/>
    <property type="match status" value="1"/>
</dbReference>
<sequence length="140" mass="15926">MSYYFDIDDMALKNFAEYFLHQSPEEREHAEKLMKLQNQPGGRIFLQGITKPEHDGWKNRLNAMECVLHLEKSVSQSLPELYTLATDKNNPHLGHLGDSVKSTKELGDQVNKLHKVGAPESGRADYLFDKNTLGNSDHES</sequence>
<feature type="domain" description="Ferritin-like diiron" evidence="14">
    <location>
        <begin position="1"/>
        <end position="127"/>
    </location>
</feature>
<feature type="binding site" evidence="12">
    <location>
        <position position="26"/>
    </location>
    <ligand>
        <name>Fe cation</name>
        <dbReference type="ChEBI" id="CHEBI:24875"/>
        <label>1</label>
    </ligand>
</feature>
<dbReference type="InterPro" id="IPR001519">
    <property type="entry name" value="Ferritin"/>
</dbReference>
<evidence type="ECO:0000256" key="13">
    <source>
        <dbReference type="RuleBase" id="RU361145"/>
    </source>
</evidence>
<evidence type="ECO:0000256" key="1">
    <source>
        <dbReference type="ARBA" id="ARBA00004371"/>
    </source>
</evidence>
<comment type="function">
    <text evidence="10">Stores iron in a soluble, non-toxic, readily available form. Important for iron homeostasis. Has ferroxidase activity. Iron is taken up in the ferrous form and deposited as ferric hydroxides after oxidation. Also plays a role in delivery of iron to cells. Mediates iron uptake in capsule cells of the developing kidney. Delivery to lysosomes is mediated by the cargo receptor NCOA4 for autophagic degradation and release of iron.</text>
</comment>
<comment type="subcellular location">
    <subcellularLocation>
        <location evidence="2">Cytoplasmic vesicle</location>
        <location evidence="2">Autophagosome</location>
    </subcellularLocation>
    <subcellularLocation>
        <location evidence="1">Lysosome</location>
    </subcellularLocation>
</comment>
<organism evidence="15 16">
    <name type="scientific">Suricata suricatta</name>
    <name type="common">Meerkat</name>
    <dbReference type="NCBI Taxonomy" id="37032"/>
    <lineage>
        <taxon>Eukaryota</taxon>
        <taxon>Metazoa</taxon>
        <taxon>Chordata</taxon>
        <taxon>Craniata</taxon>
        <taxon>Vertebrata</taxon>
        <taxon>Euteleostomi</taxon>
        <taxon>Mammalia</taxon>
        <taxon>Eutheria</taxon>
        <taxon>Laurasiatheria</taxon>
        <taxon>Carnivora</taxon>
        <taxon>Feliformia</taxon>
        <taxon>Herpestidae</taxon>
        <taxon>Suricata</taxon>
    </lineage>
</organism>
<reference evidence="15 16" key="1">
    <citation type="submission" date="2019-05" db="EMBL/GenBank/DDBJ databases">
        <title>A Chromosome-scale Meerkat (S. suricatta) Genome Assembly.</title>
        <authorList>
            <person name="Dudchenko O."/>
            <person name="Lieberman Aiden E."/>
            <person name="Tung J."/>
            <person name="Barreiro L.B."/>
            <person name="Clutton-Brock T.H."/>
        </authorList>
    </citation>
    <scope>NUCLEOTIDE SEQUENCE [LARGE SCALE GENOMIC DNA]</scope>
</reference>
<reference evidence="15" key="3">
    <citation type="submission" date="2025-09" db="UniProtKB">
        <authorList>
            <consortium name="Ensembl"/>
        </authorList>
    </citation>
    <scope>IDENTIFICATION</scope>
</reference>
<keyword evidence="5 12" id="KW-0479">Metal-binding</keyword>
<proteinExistence type="inferred from homology"/>
<dbReference type="InterPro" id="IPR008331">
    <property type="entry name" value="Ferritin_DPS_dom"/>
</dbReference>
<protein>
    <recommendedName>
        <fullName evidence="13">Ferritin</fullName>
    </recommendedName>
</protein>
<evidence type="ECO:0000256" key="3">
    <source>
        <dbReference type="ARBA" id="ARBA00007513"/>
    </source>
</evidence>
<dbReference type="SUPFAM" id="SSF47240">
    <property type="entry name" value="Ferritin-like"/>
    <property type="match status" value="1"/>
</dbReference>
<keyword evidence="4 13" id="KW-0409">Iron storage</keyword>
<evidence type="ECO:0000256" key="12">
    <source>
        <dbReference type="PIRSR" id="PIRSR601519-1"/>
    </source>
</evidence>
<dbReference type="GO" id="GO:0005776">
    <property type="term" value="C:autophagosome"/>
    <property type="evidence" value="ECO:0007669"/>
    <property type="project" value="UniProtKB-SubCell"/>
</dbReference>
<evidence type="ECO:0000256" key="10">
    <source>
        <dbReference type="ARBA" id="ARBA00045964"/>
    </source>
</evidence>